<evidence type="ECO:0000313" key="8">
    <source>
        <dbReference type="Proteomes" id="UP001187239"/>
    </source>
</evidence>
<evidence type="ECO:0000313" key="7">
    <source>
        <dbReference type="EMBL" id="MDV0609291.1"/>
    </source>
</evidence>
<dbReference type="EC" id="2.7.1.89" evidence="5"/>
<dbReference type="InterPro" id="IPR002575">
    <property type="entry name" value="Aminoglycoside_PTrfase"/>
</dbReference>
<dbReference type="AlphaFoldDB" id="A0AAE4SF29"/>
<comment type="caution">
    <text evidence="7">The sequence shown here is derived from an EMBL/GenBank/DDBJ whole genome shotgun (WGS) entry which is preliminary data.</text>
</comment>
<evidence type="ECO:0000256" key="4">
    <source>
        <dbReference type="ARBA" id="ARBA00022840"/>
    </source>
</evidence>
<keyword evidence="1 5" id="KW-0808">Transferase</keyword>
<accession>A0AAE4SF29</accession>
<dbReference type="HAMAP" id="MF_01604">
    <property type="entry name" value="Thiamine_kinase"/>
    <property type="match status" value="1"/>
</dbReference>
<evidence type="ECO:0000256" key="1">
    <source>
        <dbReference type="ARBA" id="ARBA00022679"/>
    </source>
</evidence>
<organism evidence="7 8">
    <name type="scientific">Klebsiella quasipneumoniae subsp. similipneumoniae</name>
    <dbReference type="NCBI Taxonomy" id="1463164"/>
    <lineage>
        <taxon>Bacteria</taxon>
        <taxon>Pseudomonadati</taxon>
        <taxon>Pseudomonadota</taxon>
        <taxon>Gammaproteobacteria</taxon>
        <taxon>Enterobacterales</taxon>
        <taxon>Enterobacteriaceae</taxon>
        <taxon>Klebsiella/Raoultella group</taxon>
        <taxon>Klebsiella</taxon>
        <taxon>Klebsiella pneumoniae complex</taxon>
    </lineage>
</organism>
<keyword evidence="2 5" id="KW-0547">Nucleotide-binding</keyword>
<evidence type="ECO:0000256" key="2">
    <source>
        <dbReference type="ARBA" id="ARBA00022741"/>
    </source>
</evidence>
<comment type="catalytic activity">
    <reaction evidence="5">
        <text>thiamine + ATP = thiamine phosphate + ADP + H(+)</text>
        <dbReference type="Rhea" id="RHEA:12012"/>
        <dbReference type="ChEBI" id="CHEBI:15378"/>
        <dbReference type="ChEBI" id="CHEBI:18385"/>
        <dbReference type="ChEBI" id="CHEBI:30616"/>
        <dbReference type="ChEBI" id="CHEBI:37575"/>
        <dbReference type="ChEBI" id="CHEBI:456216"/>
        <dbReference type="EC" id="2.7.1.89"/>
    </reaction>
</comment>
<proteinExistence type="inferred from homology"/>
<dbReference type="Gene3D" id="3.90.1200.10">
    <property type="match status" value="1"/>
</dbReference>
<name>A0AAE4SF29_9ENTR</name>
<gene>
    <name evidence="5 7" type="primary">thiK</name>
    <name evidence="7" type="ORF">RZO73_01860</name>
</gene>
<dbReference type="GO" id="GO:0006772">
    <property type="term" value="P:thiamine metabolic process"/>
    <property type="evidence" value="ECO:0007669"/>
    <property type="project" value="InterPro"/>
</dbReference>
<keyword evidence="3 5" id="KW-0418">Kinase</keyword>
<evidence type="ECO:0000259" key="6">
    <source>
        <dbReference type="Pfam" id="PF01636"/>
    </source>
</evidence>
<evidence type="ECO:0000256" key="5">
    <source>
        <dbReference type="HAMAP-Rule" id="MF_01604"/>
    </source>
</evidence>
<dbReference type="SUPFAM" id="SSF56112">
    <property type="entry name" value="Protein kinase-like (PK-like)"/>
    <property type="match status" value="1"/>
</dbReference>
<dbReference type="GO" id="GO:0019165">
    <property type="term" value="F:thiamine kinase activity"/>
    <property type="evidence" value="ECO:0007669"/>
    <property type="project" value="UniProtKB-UniRule"/>
</dbReference>
<protein>
    <recommendedName>
        <fullName evidence="5">Thiamine kinase</fullName>
        <ecNumber evidence="5">2.7.1.89</ecNumber>
    </recommendedName>
</protein>
<dbReference type="Pfam" id="PF01636">
    <property type="entry name" value="APH"/>
    <property type="match status" value="1"/>
</dbReference>
<dbReference type="GO" id="GO:0009229">
    <property type="term" value="P:thiamine diphosphate biosynthetic process"/>
    <property type="evidence" value="ECO:0007669"/>
    <property type="project" value="UniProtKB-UniRule"/>
</dbReference>
<dbReference type="NCBIfam" id="NF007620">
    <property type="entry name" value="PRK10271.1"/>
    <property type="match status" value="1"/>
</dbReference>
<sequence length="275" mass="32161">MRFSNNKLTRDELLSRFFPHYHPVVSLSQTGLSGGSVIISDGDQRRVLRQPHDPSAAACYFRRQYHALRRLPARLAPNPLFYSPCWMVVEYCAGEVKSELPDCPQLSGLLYDLHQQPRFGWRVSLGPLLAQYWQRSDPARRTPRWLRWHQRLCRRGEPRPLRLAPLHMDVHAGNIIHSDAGLKLIDWEYAGDGDIALELAAVWIAPDERRQLVAAYARRAAIDAQQLWRQVARWRPWVLLLMAGWYEMRWRQSGDRQFIMLADETWCQLDNERKG</sequence>
<dbReference type="InterPro" id="IPR011009">
    <property type="entry name" value="Kinase-like_dom_sf"/>
</dbReference>
<comment type="function">
    <text evidence="5">Catalyzes the phosphorylation of thiamine to thiamine phosphate.</text>
</comment>
<comment type="pathway">
    <text evidence="5">Cofactor biosynthesis; thiamine diphosphate biosynthesis; thiamine phosphate from thiamine: step 1/1.</text>
</comment>
<reference evidence="7" key="1">
    <citation type="submission" date="2023-10" db="EMBL/GenBank/DDBJ databases">
        <title>Surveillance and assessment of the effects of hospital wastewater treatment on clearance of pathogenic bacterial and antimicrobial resistance genes.</title>
        <authorList>
            <person name="Wu Y."/>
        </authorList>
    </citation>
    <scope>NUCLEOTIDE SEQUENCE</scope>
    <source>
        <strain evidence="7">23-M-SY-8</strain>
    </source>
</reference>
<comment type="similarity">
    <text evidence="5">Belongs to the thiamine kinase family.</text>
</comment>
<evidence type="ECO:0000256" key="3">
    <source>
        <dbReference type="ARBA" id="ARBA00022777"/>
    </source>
</evidence>
<dbReference type="InterPro" id="IPR014093">
    <property type="entry name" value="Thiamine_kinase"/>
</dbReference>
<feature type="domain" description="Aminoglycoside phosphotransferase" evidence="6">
    <location>
        <begin position="37"/>
        <end position="232"/>
    </location>
</feature>
<dbReference type="RefSeq" id="WP_264923433.1">
    <property type="nucleotide sequence ID" value="NZ_JAWHXQ010000001.1"/>
</dbReference>
<dbReference type="EMBL" id="JAWHXQ010000001">
    <property type="protein sequence ID" value="MDV0609291.1"/>
    <property type="molecule type" value="Genomic_DNA"/>
</dbReference>
<dbReference type="GO" id="GO:0005524">
    <property type="term" value="F:ATP binding"/>
    <property type="evidence" value="ECO:0007669"/>
    <property type="project" value="UniProtKB-KW"/>
</dbReference>
<keyword evidence="4 5" id="KW-0067">ATP-binding</keyword>
<dbReference type="Proteomes" id="UP001187239">
    <property type="component" value="Unassembled WGS sequence"/>
</dbReference>